<protein>
    <submittedName>
        <fullName evidence="5">Sporulation protein rmd1</fullName>
    </submittedName>
</protein>
<evidence type="ECO:0000313" key="6">
    <source>
        <dbReference type="Proteomes" id="UP001151582"/>
    </source>
</evidence>
<feature type="compositionally biased region" description="Basic and acidic residues" evidence="2">
    <location>
        <begin position="210"/>
        <end position="223"/>
    </location>
</feature>
<proteinExistence type="inferred from homology"/>
<comment type="similarity">
    <text evidence="1">Belongs to the RMD1/sif2 family.</text>
</comment>
<feature type="region of interest" description="Disordered" evidence="2">
    <location>
        <begin position="193"/>
        <end position="231"/>
    </location>
</feature>
<feature type="transmembrane region" description="Helical" evidence="3">
    <location>
        <begin position="438"/>
        <end position="460"/>
    </location>
</feature>
<dbReference type="InterPro" id="IPR003734">
    <property type="entry name" value="DUF155"/>
</dbReference>
<dbReference type="EMBL" id="JANBQB010000087">
    <property type="protein sequence ID" value="KAJ1982540.1"/>
    <property type="molecule type" value="Genomic_DNA"/>
</dbReference>
<comment type="caution">
    <text evidence="5">The sequence shown here is derived from an EMBL/GenBank/DDBJ whole genome shotgun (WGS) entry which is preliminary data.</text>
</comment>
<dbReference type="OrthoDB" id="18302at2759"/>
<keyword evidence="3" id="KW-0812">Transmembrane</keyword>
<feature type="domain" description="DUF155" evidence="4">
    <location>
        <begin position="242"/>
        <end position="414"/>
    </location>
</feature>
<name>A0A9W8B476_9FUNG</name>
<reference evidence="5" key="1">
    <citation type="submission" date="2022-07" db="EMBL/GenBank/DDBJ databases">
        <title>Phylogenomic reconstructions and comparative analyses of Kickxellomycotina fungi.</title>
        <authorList>
            <person name="Reynolds N.K."/>
            <person name="Stajich J.E."/>
            <person name="Barry K."/>
            <person name="Grigoriev I.V."/>
            <person name="Crous P."/>
            <person name="Smith M.E."/>
        </authorList>
    </citation>
    <scope>NUCLEOTIDE SEQUENCE</scope>
    <source>
        <strain evidence="5">RSA 567</strain>
    </source>
</reference>
<keyword evidence="6" id="KW-1185">Reference proteome</keyword>
<feature type="compositionally biased region" description="Basic and acidic residues" evidence="2">
    <location>
        <begin position="10"/>
        <end position="25"/>
    </location>
</feature>
<evidence type="ECO:0000256" key="1">
    <source>
        <dbReference type="ARBA" id="ARBA00008306"/>
    </source>
</evidence>
<dbReference type="AlphaFoldDB" id="A0A9W8B476"/>
<dbReference type="PANTHER" id="PTHR16255">
    <property type="entry name" value="REQUIRED FOR MEIOTIC NUCLEAR DIVISION PROTEIN 1 HOMOLOG"/>
    <property type="match status" value="1"/>
</dbReference>
<evidence type="ECO:0000313" key="5">
    <source>
        <dbReference type="EMBL" id="KAJ1982540.1"/>
    </source>
</evidence>
<dbReference type="GO" id="GO:0005739">
    <property type="term" value="C:mitochondrion"/>
    <property type="evidence" value="ECO:0007669"/>
    <property type="project" value="UniProtKB-ARBA"/>
</dbReference>
<feature type="compositionally biased region" description="Polar residues" evidence="2">
    <location>
        <begin position="57"/>
        <end position="66"/>
    </location>
</feature>
<dbReference type="PANTHER" id="PTHR16255:SF15">
    <property type="entry name" value="SPORULATION PROTEIN RMD1"/>
    <property type="match status" value="1"/>
</dbReference>
<dbReference type="Proteomes" id="UP001151582">
    <property type="component" value="Unassembled WGS sequence"/>
</dbReference>
<sequence>MPSNIAQRLKGKDRQRYHALDDGDHSFPPAALRQRIAFPNQSSKAKKHGRLTLMDPDTSTTVTPALTPNLAKPSFRTSKTSQKLALFPDETQSEPADQSQFYEGEDVYNQLHRVLRDGPANHQIHADMWRRLKREALPRVSAYCVSTSFNTKALFKYLQSRKRTFQTAPKLMDECIYSPFAYEFNRSLPSSPHARTTPLVDLGPGSQSGDEGHSSRDMSDQESNHSASQQHRLVPDHLTSEVFVFDYGVVVLWAMSKEEEKRFLHELRMFEVEPLEPTDVEVEEFNLYYNPDFPPMIYNDVIRLRYPNNYMVKMTISHAIAQSVKLTLYEELVEDTINDTKHIPQLMAETGRVKMSRTAITKKIGQLFIMRINVNLVSNILDTPEIFWSEPSLQPLYEVVRDYLEITQRTDVMNHRVSVISDLLDMLREHLNGYHGEFLEWIVIILIAIEIFIGLITISLEARRVSGD</sequence>
<evidence type="ECO:0000256" key="3">
    <source>
        <dbReference type="SAM" id="Phobius"/>
    </source>
</evidence>
<keyword evidence="3" id="KW-1133">Transmembrane helix</keyword>
<feature type="region of interest" description="Disordered" evidence="2">
    <location>
        <begin position="1"/>
        <end position="28"/>
    </location>
</feature>
<dbReference type="InterPro" id="IPR051624">
    <property type="entry name" value="RMD1/Sad1-interacting"/>
</dbReference>
<dbReference type="Pfam" id="PF02582">
    <property type="entry name" value="DUF155"/>
    <property type="match status" value="1"/>
</dbReference>
<evidence type="ECO:0000259" key="4">
    <source>
        <dbReference type="Pfam" id="PF02582"/>
    </source>
</evidence>
<evidence type="ECO:0000256" key="2">
    <source>
        <dbReference type="SAM" id="MobiDB-lite"/>
    </source>
</evidence>
<keyword evidence="3" id="KW-0472">Membrane</keyword>
<feature type="region of interest" description="Disordered" evidence="2">
    <location>
        <begin position="53"/>
        <end position="73"/>
    </location>
</feature>
<gene>
    <name evidence="5" type="primary">RMD1</name>
    <name evidence="5" type="ORF">H4R34_001677</name>
</gene>
<organism evidence="5 6">
    <name type="scientific">Dimargaris verticillata</name>
    <dbReference type="NCBI Taxonomy" id="2761393"/>
    <lineage>
        <taxon>Eukaryota</taxon>
        <taxon>Fungi</taxon>
        <taxon>Fungi incertae sedis</taxon>
        <taxon>Zoopagomycota</taxon>
        <taxon>Kickxellomycotina</taxon>
        <taxon>Dimargaritomycetes</taxon>
        <taxon>Dimargaritales</taxon>
        <taxon>Dimargaritaceae</taxon>
        <taxon>Dimargaris</taxon>
    </lineage>
</organism>
<accession>A0A9W8B476</accession>